<evidence type="ECO:0000313" key="1">
    <source>
        <dbReference type="EMBL" id="TWB56661.1"/>
    </source>
</evidence>
<dbReference type="Gene3D" id="3.40.50.1000">
    <property type="entry name" value="HAD superfamily/HAD-like"/>
    <property type="match status" value="1"/>
</dbReference>
<dbReference type="AlphaFoldDB" id="A0A560IEV7"/>
<dbReference type="InterPro" id="IPR010033">
    <property type="entry name" value="HAD_SF_ppase_IIIC"/>
</dbReference>
<dbReference type="OrthoDB" id="323926at2"/>
<accession>A0A560IEV7</accession>
<name>A0A560IEV7_9PROT</name>
<dbReference type="Gene3D" id="3.40.50.1110">
    <property type="entry name" value="SGNH hydrolase"/>
    <property type="match status" value="1"/>
</dbReference>
<reference evidence="1 2" key="1">
    <citation type="submission" date="2019-06" db="EMBL/GenBank/DDBJ databases">
        <title>Genomic Encyclopedia of Type Strains, Phase IV (KMG-V): Genome sequencing to study the core and pangenomes of soil and plant-associated prokaryotes.</title>
        <authorList>
            <person name="Whitman W."/>
        </authorList>
    </citation>
    <scope>NUCLEOTIDE SEQUENCE [LARGE SCALE GENOMIC DNA]</scope>
    <source>
        <strain evidence="1 2">BR 11140</strain>
    </source>
</reference>
<organism evidence="1 2">
    <name type="scientific">Nitrospirillum amazonense</name>
    <dbReference type="NCBI Taxonomy" id="28077"/>
    <lineage>
        <taxon>Bacteria</taxon>
        <taxon>Pseudomonadati</taxon>
        <taxon>Pseudomonadota</taxon>
        <taxon>Alphaproteobacteria</taxon>
        <taxon>Rhodospirillales</taxon>
        <taxon>Azospirillaceae</taxon>
        <taxon>Nitrospirillum</taxon>
    </lineage>
</organism>
<dbReference type="SUPFAM" id="SSF56784">
    <property type="entry name" value="HAD-like"/>
    <property type="match status" value="1"/>
</dbReference>
<comment type="caution">
    <text evidence="1">The sequence shown here is derived from an EMBL/GenBank/DDBJ whole genome shotgun (WGS) entry which is preliminary data.</text>
</comment>
<dbReference type="InterPro" id="IPR036514">
    <property type="entry name" value="SGNH_hydro_sf"/>
</dbReference>
<evidence type="ECO:0000313" key="2">
    <source>
        <dbReference type="Proteomes" id="UP000318050"/>
    </source>
</evidence>
<gene>
    <name evidence="1" type="ORF">FBZ92_11082</name>
</gene>
<protein>
    <submittedName>
        <fullName evidence="1">HAD superfamily phosphatase (TIGR01681 family)/FkbH-like protein</fullName>
    </submittedName>
</protein>
<dbReference type="NCBIfam" id="TIGR01681">
    <property type="entry name" value="HAD-SF-IIIC"/>
    <property type="match status" value="1"/>
</dbReference>
<sequence>MVSLNWLPLDAGWQAQLKQLEATPQADWASFAHLARQNLDFIRTDRLDRALGKSNVEPPAGITPVRLAVLGSSTQAHLQGAIRVAGVRHNLHIRIYQGEYGQYVQDLLAPPAELREFQPNYLLLAMDAAHAIGGLKVDMDAGGVADLRRAFVERLRQCWRGAQALGARVIQQTILPSALPLLGQNDHLLPGSPAAFIAALNYDLRAAATEEGVIVLALDQEAARHGIDAFHDAVMWHRAKQDVKPGVAPYYGDLVARLMAAAAGRSAKCLILDLDNTLWGGVVGDDGVEGIALGQGSAEGEAFAAIQAYAKALSQRGIALAVCSKNDEMNAKAPFERSPEMVLRLPDIACFVANWQNKADNIRQIAERLNLGLDAMVFLDDNPAERALVRAELPMVRIIEMAEEPALVPAMLAACGWFESVSVTAEDFTRSAQYTANAARDALRENATDLDGYLASLNMRLLWREFDTLGHARIVQLINKTNQFNLTTRRYGDADVTALIDASDGKGLQFRLLDTFGDNGMIGVVIIRATDTPGTWEIDTWLMSCRVLGRRAEQAMLNVVVDFARSLGVEQLIGRFIPSGRNDMVREHYAKLGFTRFDTAENDGQLQYILTLPEFSPESTQISIEVG</sequence>
<dbReference type="NCBIfam" id="TIGR01686">
    <property type="entry name" value="FkbH"/>
    <property type="match status" value="1"/>
</dbReference>
<dbReference type="Proteomes" id="UP000318050">
    <property type="component" value="Unassembled WGS sequence"/>
</dbReference>
<dbReference type="InterPro" id="IPR036412">
    <property type="entry name" value="HAD-like_sf"/>
</dbReference>
<dbReference type="SUPFAM" id="SSF55729">
    <property type="entry name" value="Acyl-CoA N-acyltransferases (Nat)"/>
    <property type="match status" value="1"/>
</dbReference>
<dbReference type="InterPro" id="IPR023214">
    <property type="entry name" value="HAD_sf"/>
</dbReference>
<proteinExistence type="predicted"/>
<dbReference type="InterPro" id="IPR010037">
    <property type="entry name" value="FkbH_domain"/>
</dbReference>
<dbReference type="GO" id="GO:0016788">
    <property type="term" value="F:hydrolase activity, acting on ester bonds"/>
    <property type="evidence" value="ECO:0007669"/>
    <property type="project" value="UniProtKB-ARBA"/>
</dbReference>
<dbReference type="InterPro" id="IPR016181">
    <property type="entry name" value="Acyl_CoA_acyltransferase"/>
</dbReference>
<dbReference type="EMBL" id="VITT01000010">
    <property type="protein sequence ID" value="TWB56661.1"/>
    <property type="molecule type" value="Genomic_DNA"/>
</dbReference>